<dbReference type="EMBL" id="CP099837">
    <property type="protein sequence ID" value="USY21305.1"/>
    <property type="molecule type" value="Genomic_DNA"/>
</dbReference>
<reference evidence="2" key="1">
    <citation type="submission" date="2022-06" db="EMBL/GenBank/DDBJ databases">
        <authorList>
            <person name="Ping M."/>
        </authorList>
    </citation>
    <scope>NUCLEOTIDE SEQUENCE</scope>
    <source>
        <strain evidence="2">JCM11759T</strain>
    </source>
</reference>
<evidence type="ECO:0000313" key="2">
    <source>
        <dbReference type="EMBL" id="USY21305.1"/>
    </source>
</evidence>
<dbReference type="Proteomes" id="UP001055940">
    <property type="component" value="Chromosome"/>
</dbReference>
<keyword evidence="1" id="KW-1133">Transmembrane helix</keyword>
<keyword evidence="1" id="KW-0812">Transmembrane</keyword>
<feature type="transmembrane region" description="Helical" evidence="1">
    <location>
        <begin position="21"/>
        <end position="50"/>
    </location>
</feature>
<gene>
    <name evidence="2" type="ORF">NE857_06705</name>
</gene>
<organism evidence="2 3">
    <name type="scientific">Nocardiopsis exhalans</name>
    <dbReference type="NCBI Taxonomy" id="163604"/>
    <lineage>
        <taxon>Bacteria</taxon>
        <taxon>Bacillati</taxon>
        <taxon>Actinomycetota</taxon>
        <taxon>Actinomycetes</taxon>
        <taxon>Streptosporangiales</taxon>
        <taxon>Nocardiopsidaceae</taxon>
        <taxon>Nocardiopsis</taxon>
    </lineage>
</organism>
<dbReference type="RefSeq" id="WP_254420223.1">
    <property type="nucleotide sequence ID" value="NZ_BAAAJB010000001.1"/>
</dbReference>
<protein>
    <submittedName>
        <fullName evidence="2">Uncharacterized protein</fullName>
    </submittedName>
</protein>
<keyword evidence="1" id="KW-0472">Membrane</keyword>
<name>A0ABY5DE39_9ACTN</name>
<evidence type="ECO:0000313" key="3">
    <source>
        <dbReference type="Proteomes" id="UP001055940"/>
    </source>
</evidence>
<accession>A0ABY5DE39</accession>
<evidence type="ECO:0000256" key="1">
    <source>
        <dbReference type="SAM" id="Phobius"/>
    </source>
</evidence>
<proteinExistence type="predicted"/>
<keyword evidence="3" id="KW-1185">Reference proteome</keyword>
<sequence length="257" mass="27966">MDTKEADSKRKEPAKKGLHGWKAALAVFGCGTLAAFSVFGVIVGVLSLFISTASSGIPGADQQERPVEMIGEPQASIEPGDLDLCSRNLVSASQVQLERTDSGDSYSDSVNEDERRIKDSCEWLMVSDYSGAERWNLTYSYEAVIKTPGGDRVNVASQEFDAASGELGSDFVRIEDQGEAGFAERSNFVYGEIEPGVSGYVLLAQTRSAVYEIQMKANSDSLEEGALVPMPSMRREAEKLVRISDVEFNLWIPGKDN</sequence>